<dbReference type="InterPro" id="IPR011006">
    <property type="entry name" value="CheY-like_superfamily"/>
</dbReference>
<sequence>MTDFLKIEDDIKNEVVNTNKYWKVLIIDDDEDVHTITKMVLKDLKFENKKLKFLDAYSNAEARKILLDNDDIAVALIDVVMEKENSGLELIKFIRETLKNKYIRLLIRTGQPGEAPEERIIQEYDINDYKEKTELTSKKLYTTMIASIRAYKDIMDINYNKIGFENIINSTKLIFEENKINDFIKVVFKEMNKILCIKDKNCFKDNNGFSAIRLDNNYILIEVIGEFKSYLGKPYTFIEDKKVIEVFENMKKNLYIYENKIFFKLNYEYRDSFVFYIEYCFPLKEIDKKFIEMYYSEVVALFNNLNLVLEIEETQKEIIYTLGEVVEGRSNETGYHVRRVAEYSKILALGCGLSEEEANKIKMAAPMHDVGKVAIPDKILLKPGKLNEEEFKIMKTHAQLGYELLKKSKRNILQISATIAHEHHERWDGSGYPLGLKGEEISIYGRIVSIVDVFDALISDRVYRKAMDLETAKKIIRDGSGKNFDPKLVEIFFNNFDKILKIKGSFKD</sequence>
<dbReference type="RefSeq" id="WP_190613594.1">
    <property type="nucleotide sequence ID" value="NZ_AP018712.1"/>
</dbReference>
<dbReference type="SUPFAM" id="SSF52172">
    <property type="entry name" value="CheY-like"/>
    <property type="match status" value="1"/>
</dbReference>
<evidence type="ECO:0000256" key="1">
    <source>
        <dbReference type="ARBA" id="ARBA00022801"/>
    </source>
</evidence>
<dbReference type="GO" id="GO:0004112">
    <property type="term" value="F:cyclic-nucleotide phosphodiesterase activity"/>
    <property type="evidence" value="ECO:0007669"/>
    <property type="project" value="UniProtKB-ARBA"/>
</dbReference>
<protein>
    <submittedName>
        <fullName evidence="5">Phosphodiesterase</fullName>
    </submittedName>
</protein>
<evidence type="ECO:0000259" key="3">
    <source>
        <dbReference type="PROSITE" id="PS50110"/>
    </source>
</evidence>
<organism evidence="5 6">
    <name type="scientific">Tepiditoga spiralis</name>
    <dbReference type="NCBI Taxonomy" id="2108365"/>
    <lineage>
        <taxon>Bacteria</taxon>
        <taxon>Thermotogati</taxon>
        <taxon>Thermotogota</taxon>
        <taxon>Thermotogae</taxon>
        <taxon>Petrotogales</taxon>
        <taxon>Petrotogaceae</taxon>
        <taxon>Tepiditoga</taxon>
    </lineage>
</organism>
<evidence type="ECO:0000313" key="5">
    <source>
        <dbReference type="EMBL" id="BBE31196.1"/>
    </source>
</evidence>
<dbReference type="Proteomes" id="UP000516361">
    <property type="component" value="Chromosome"/>
</dbReference>
<feature type="modified residue" description="4-aspartylphosphate" evidence="2">
    <location>
        <position position="78"/>
    </location>
</feature>
<keyword evidence="6" id="KW-1185">Reference proteome</keyword>
<reference evidence="5 6" key="1">
    <citation type="submission" date="2018-06" db="EMBL/GenBank/DDBJ databases">
        <title>Genome sequencing of Oceanotoga sp. sy52.</title>
        <authorList>
            <person name="Mori K."/>
        </authorList>
    </citation>
    <scope>NUCLEOTIDE SEQUENCE [LARGE SCALE GENOMIC DNA]</scope>
    <source>
        <strain evidence="6">sy52</strain>
    </source>
</reference>
<proteinExistence type="predicted"/>
<name>A0A7G1G778_9BACT</name>
<keyword evidence="1" id="KW-0378">Hydrolase</keyword>
<dbReference type="PANTHER" id="PTHR45228:SF9">
    <property type="entry name" value="3'3'-CGAMP-SPECIFIC PHOSPHODIESTERASE 2"/>
    <property type="match status" value="1"/>
</dbReference>
<dbReference type="InterPro" id="IPR052020">
    <property type="entry name" value="Cyclic_di-GMP/3'3'-cGAMP_PDE"/>
</dbReference>
<dbReference type="PROSITE" id="PS50110">
    <property type="entry name" value="RESPONSE_REGULATORY"/>
    <property type="match status" value="1"/>
</dbReference>
<dbReference type="Pfam" id="PF13487">
    <property type="entry name" value="HD_5"/>
    <property type="match status" value="1"/>
</dbReference>
<accession>A0A7G1G778</accession>
<gene>
    <name evidence="5" type="ORF">OSSY52_13370</name>
</gene>
<dbReference type="CDD" id="cd00077">
    <property type="entry name" value="HDc"/>
    <property type="match status" value="1"/>
</dbReference>
<dbReference type="InterPro" id="IPR001789">
    <property type="entry name" value="Sig_transdc_resp-reg_receiver"/>
</dbReference>
<keyword evidence="2" id="KW-0597">Phosphoprotein</keyword>
<dbReference type="KEGG" id="ocy:OSSY52_13370"/>
<evidence type="ECO:0000256" key="2">
    <source>
        <dbReference type="PROSITE-ProRule" id="PRU00169"/>
    </source>
</evidence>
<evidence type="ECO:0000259" key="4">
    <source>
        <dbReference type="PROSITE" id="PS51832"/>
    </source>
</evidence>
<dbReference type="Gene3D" id="3.40.50.2300">
    <property type="match status" value="1"/>
</dbReference>
<dbReference type="InterPro" id="IPR003607">
    <property type="entry name" value="HD/PDEase_dom"/>
</dbReference>
<dbReference type="InterPro" id="IPR021800">
    <property type="entry name" value="DUF3369"/>
</dbReference>
<dbReference type="SMART" id="SM00471">
    <property type="entry name" value="HDc"/>
    <property type="match status" value="1"/>
</dbReference>
<dbReference type="Pfam" id="PF11849">
    <property type="entry name" value="DUF3369"/>
    <property type="match status" value="1"/>
</dbReference>
<dbReference type="GO" id="GO:0009214">
    <property type="term" value="P:cyclic nucleotide catabolic process"/>
    <property type="evidence" value="ECO:0007669"/>
    <property type="project" value="UniProtKB-ARBA"/>
</dbReference>
<dbReference type="PANTHER" id="PTHR45228">
    <property type="entry name" value="CYCLIC DI-GMP PHOSPHODIESTERASE TM_0186-RELATED"/>
    <property type="match status" value="1"/>
</dbReference>
<dbReference type="FunFam" id="1.10.3210.10:FF:000018">
    <property type="entry name" value="Two-component system response regulator"/>
    <property type="match status" value="1"/>
</dbReference>
<dbReference type="InterPro" id="IPR037522">
    <property type="entry name" value="HD_GYP_dom"/>
</dbReference>
<feature type="domain" description="Response regulatory" evidence="3">
    <location>
        <begin position="23"/>
        <end position="147"/>
    </location>
</feature>
<feature type="domain" description="HD-GYP" evidence="4">
    <location>
        <begin position="311"/>
        <end position="508"/>
    </location>
</feature>
<dbReference type="SUPFAM" id="SSF109604">
    <property type="entry name" value="HD-domain/PDEase-like"/>
    <property type="match status" value="1"/>
</dbReference>
<dbReference type="EMBL" id="AP018712">
    <property type="protein sequence ID" value="BBE31196.1"/>
    <property type="molecule type" value="Genomic_DNA"/>
</dbReference>
<evidence type="ECO:0000313" key="6">
    <source>
        <dbReference type="Proteomes" id="UP000516361"/>
    </source>
</evidence>
<dbReference type="PROSITE" id="PS51832">
    <property type="entry name" value="HD_GYP"/>
    <property type="match status" value="1"/>
</dbReference>
<dbReference type="Gene3D" id="1.10.3210.10">
    <property type="entry name" value="Hypothetical protein af1432"/>
    <property type="match status" value="1"/>
</dbReference>
<dbReference type="AlphaFoldDB" id="A0A7G1G778"/>
<dbReference type="InParanoid" id="A0A7G1G778"/>
<dbReference type="GO" id="GO:0000160">
    <property type="term" value="P:phosphorelay signal transduction system"/>
    <property type="evidence" value="ECO:0007669"/>
    <property type="project" value="InterPro"/>
</dbReference>